<protein>
    <recommendedName>
        <fullName evidence="3">Reverse transcriptase domain-containing protein</fullName>
    </recommendedName>
</protein>
<sequence length="263" mass="30472">MGINNRRSMGTENFTRGFEIRISRNSSLDRYKTHFCQCEESTYYFSRGRRFNRKKCNRDCTSSRDTSRFLQYTFSGSQENRRFKTCDKLETSQPVSEEATFQNGHFNKSLESSKAPRLGVVSRSERCISPYSSSQNTQKISTFLHTRQMLPICSSLCFGPSQAPRVFTKIVTVVAAHLRIQNIRLATYLDDWLLVNAQEKMLISDREKTLNLLIKFGIYSKSSKIFSYPSQEITYIGALFNFKKEIVSPTMERILKLEMLVIS</sequence>
<reference evidence="1" key="1">
    <citation type="submission" date="2018-11" db="EMBL/GenBank/DDBJ databases">
        <authorList>
            <person name="Alioto T."/>
            <person name="Alioto T."/>
        </authorList>
    </citation>
    <scope>NUCLEOTIDE SEQUENCE</scope>
</reference>
<dbReference type="InterPro" id="IPR052055">
    <property type="entry name" value="Hepadnavirus_pol/RT"/>
</dbReference>
<keyword evidence="2" id="KW-1185">Reference proteome</keyword>
<dbReference type="OrthoDB" id="6157623at2759"/>
<dbReference type="Proteomes" id="UP000596742">
    <property type="component" value="Unassembled WGS sequence"/>
</dbReference>
<dbReference type="InterPro" id="IPR043128">
    <property type="entry name" value="Rev_trsase/Diguanyl_cyclase"/>
</dbReference>
<dbReference type="AlphaFoldDB" id="A0A8B6BKL5"/>
<evidence type="ECO:0000313" key="2">
    <source>
        <dbReference type="Proteomes" id="UP000596742"/>
    </source>
</evidence>
<dbReference type="PANTHER" id="PTHR33050:SF7">
    <property type="entry name" value="RIBONUCLEASE H"/>
    <property type="match status" value="1"/>
</dbReference>
<dbReference type="InterPro" id="IPR043502">
    <property type="entry name" value="DNA/RNA_pol_sf"/>
</dbReference>
<comment type="caution">
    <text evidence="1">The sequence shown here is derived from an EMBL/GenBank/DDBJ whole genome shotgun (WGS) entry which is preliminary data.</text>
</comment>
<dbReference type="SUPFAM" id="SSF56672">
    <property type="entry name" value="DNA/RNA polymerases"/>
    <property type="match status" value="1"/>
</dbReference>
<evidence type="ECO:0008006" key="3">
    <source>
        <dbReference type="Google" id="ProtNLM"/>
    </source>
</evidence>
<gene>
    <name evidence="1" type="ORF">MGAL_10B076620</name>
</gene>
<dbReference type="PANTHER" id="PTHR33050">
    <property type="entry name" value="REVERSE TRANSCRIPTASE DOMAIN-CONTAINING PROTEIN"/>
    <property type="match status" value="1"/>
</dbReference>
<evidence type="ECO:0000313" key="1">
    <source>
        <dbReference type="EMBL" id="VDH92273.1"/>
    </source>
</evidence>
<accession>A0A8B6BKL5</accession>
<dbReference type="EMBL" id="UYJE01000320">
    <property type="protein sequence ID" value="VDH92273.1"/>
    <property type="molecule type" value="Genomic_DNA"/>
</dbReference>
<organism evidence="1 2">
    <name type="scientific">Mytilus galloprovincialis</name>
    <name type="common">Mediterranean mussel</name>
    <dbReference type="NCBI Taxonomy" id="29158"/>
    <lineage>
        <taxon>Eukaryota</taxon>
        <taxon>Metazoa</taxon>
        <taxon>Spiralia</taxon>
        <taxon>Lophotrochozoa</taxon>
        <taxon>Mollusca</taxon>
        <taxon>Bivalvia</taxon>
        <taxon>Autobranchia</taxon>
        <taxon>Pteriomorphia</taxon>
        <taxon>Mytilida</taxon>
        <taxon>Mytiloidea</taxon>
        <taxon>Mytilidae</taxon>
        <taxon>Mytilinae</taxon>
        <taxon>Mytilus</taxon>
    </lineage>
</organism>
<dbReference type="Gene3D" id="3.30.70.270">
    <property type="match status" value="1"/>
</dbReference>
<proteinExistence type="predicted"/>
<name>A0A8B6BKL5_MYTGA</name>